<feature type="repeat" description="PPR" evidence="2">
    <location>
        <begin position="266"/>
        <end position="300"/>
    </location>
</feature>
<organism evidence="4 5">
    <name type="scientific">Platanthera zijinensis</name>
    <dbReference type="NCBI Taxonomy" id="2320716"/>
    <lineage>
        <taxon>Eukaryota</taxon>
        <taxon>Viridiplantae</taxon>
        <taxon>Streptophyta</taxon>
        <taxon>Embryophyta</taxon>
        <taxon>Tracheophyta</taxon>
        <taxon>Spermatophyta</taxon>
        <taxon>Magnoliopsida</taxon>
        <taxon>Liliopsida</taxon>
        <taxon>Asparagales</taxon>
        <taxon>Orchidaceae</taxon>
        <taxon>Orchidoideae</taxon>
        <taxon>Orchideae</taxon>
        <taxon>Orchidinae</taxon>
        <taxon>Platanthera</taxon>
    </lineage>
</organism>
<evidence type="ECO:0000259" key="3">
    <source>
        <dbReference type="Pfam" id="PF14432"/>
    </source>
</evidence>
<feature type="repeat" description="PPR" evidence="2">
    <location>
        <begin position="367"/>
        <end position="401"/>
    </location>
</feature>
<dbReference type="PANTHER" id="PTHR47926">
    <property type="entry name" value="PENTATRICOPEPTIDE REPEAT-CONTAINING PROTEIN"/>
    <property type="match status" value="1"/>
</dbReference>
<dbReference type="EMBL" id="JBBWWQ010000008">
    <property type="protein sequence ID" value="KAK8940473.1"/>
    <property type="molecule type" value="Genomic_DNA"/>
</dbReference>
<dbReference type="PROSITE" id="PS51375">
    <property type="entry name" value="PPR"/>
    <property type="match status" value="5"/>
</dbReference>
<dbReference type="InterPro" id="IPR032867">
    <property type="entry name" value="DYW_dom"/>
</dbReference>
<name>A0AAP0BIX8_9ASPA</name>
<dbReference type="Pfam" id="PF12854">
    <property type="entry name" value="PPR_1"/>
    <property type="match status" value="1"/>
</dbReference>
<protein>
    <submittedName>
        <fullName evidence="4">Pentatricopeptide repeat-containing protein</fullName>
    </submittedName>
</protein>
<feature type="repeat" description="PPR" evidence="2">
    <location>
        <begin position="438"/>
        <end position="468"/>
    </location>
</feature>
<dbReference type="InterPro" id="IPR046848">
    <property type="entry name" value="E_motif"/>
</dbReference>
<dbReference type="Pfam" id="PF01535">
    <property type="entry name" value="PPR"/>
    <property type="match status" value="3"/>
</dbReference>
<dbReference type="FunFam" id="1.25.40.10:FF:000031">
    <property type="entry name" value="Pentatricopeptide repeat-containing protein mitochondrial"/>
    <property type="match status" value="1"/>
</dbReference>
<dbReference type="PANTHER" id="PTHR47926:SF426">
    <property type="entry name" value="TETRATRICOPEPTIDE-LIKE HELICAL DOMAIN SUPERFAMILY, DYW DOMAIN-CONTAINING PROTEIN"/>
    <property type="match status" value="1"/>
</dbReference>
<reference evidence="4 5" key="1">
    <citation type="journal article" date="2022" name="Nat. Plants">
        <title>Genomes of leafy and leafless Platanthera orchids illuminate the evolution of mycoheterotrophy.</title>
        <authorList>
            <person name="Li M.H."/>
            <person name="Liu K.W."/>
            <person name="Li Z."/>
            <person name="Lu H.C."/>
            <person name="Ye Q.L."/>
            <person name="Zhang D."/>
            <person name="Wang J.Y."/>
            <person name="Li Y.F."/>
            <person name="Zhong Z.M."/>
            <person name="Liu X."/>
            <person name="Yu X."/>
            <person name="Liu D.K."/>
            <person name="Tu X.D."/>
            <person name="Liu B."/>
            <person name="Hao Y."/>
            <person name="Liao X.Y."/>
            <person name="Jiang Y.T."/>
            <person name="Sun W.H."/>
            <person name="Chen J."/>
            <person name="Chen Y.Q."/>
            <person name="Ai Y."/>
            <person name="Zhai J.W."/>
            <person name="Wu S.S."/>
            <person name="Zhou Z."/>
            <person name="Hsiao Y.Y."/>
            <person name="Wu W.L."/>
            <person name="Chen Y.Y."/>
            <person name="Lin Y.F."/>
            <person name="Hsu J.L."/>
            <person name="Li C.Y."/>
            <person name="Wang Z.W."/>
            <person name="Zhao X."/>
            <person name="Zhong W.Y."/>
            <person name="Ma X.K."/>
            <person name="Ma L."/>
            <person name="Huang J."/>
            <person name="Chen G.Z."/>
            <person name="Huang M.Z."/>
            <person name="Huang L."/>
            <person name="Peng D.H."/>
            <person name="Luo Y.B."/>
            <person name="Zou S.Q."/>
            <person name="Chen S.P."/>
            <person name="Lan S."/>
            <person name="Tsai W.C."/>
            <person name="Van de Peer Y."/>
            <person name="Liu Z.J."/>
        </authorList>
    </citation>
    <scope>NUCLEOTIDE SEQUENCE [LARGE SCALE GENOMIC DNA]</scope>
    <source>
        <strain evidence="4">Lor287</strain>
    </source>
</reference>
<dbReference type="Pfam" id="PF13041">
    <property type="entry name" value="PPR_2"/>
    <property type="match status" value="2"/>
</dbReference>
<keyword evidence="1" id="KW-0677">Repeat</keyword>
<dbReference type="GO" id="GO:0009451">
    <property type="term" value="P:RNA modification"/>
    <property type="evidence" value="ECO:0007669"/>
    <property type="project" value="InterPro"/>
</dbReference>
<feature type="repeat" description="PPR" evidence="2">
    <location>
        <begin position="231"/>
        <end position="265"/>
    </location>
</feature>
<dbReference type="AlphaFoldDB" id="A0AAP0BIX8"/>
<dbReference type="InterPro" id="IPR002885">
    <property type="entry name" value="PPR_rpt"/>
</dbReference>
<proteinExistence type="predicted"/>
<evidence type="ECO:0000256" key="2">
    <source>
        <dbReference type="PROSITE-ProRule" id="PRU00708"/>
    </source>
</evidence>
<dbReference type="FunFam" id="1.25.40.10:FF:000366">
    <property type="entry name" value="Pentatricopeptide (PPR) repeat-containing protein"/>
    <property type="match status" value="1"/>
</dbReference>
<dbReference type="Pfam" id="PF20431">
    <property type="entry name" value="E_motif"/>
    <property type="match status" value="1"/>
</dbReference>
<feature type="domain" description="DYW" evidence="3">
    <location>
        <begin position="582"/>
        <end position="674"/>
    </location>
</feature>
<gene>
    <name evidence="4" type="ORF">KSP39_PZI010711</name>
</gene>
<evidence type="ECO:0000256" key="1">
    <source>
        <dbReference type="ARBA" id="ARBA00022737"/>
    </source>
</evidence>
<evidence type="ECO:0000313" key="5">
    <source>
        <dbReference type="Proteomes" id="UP001418222"/>
    </source>
</evidence>
<dbReference type="FunFam" id="1.25.40.10:FF:000073">
    <property type="entry name" value="Pentatricopeptide repeat-containing protein chloroplastic"/>
    <property type="match status" value="1"/>
</dbReference>
<comment type="caution">
    <text evidence="4">The sequence shown here is derived from an EMBL/GenBank/DDBJ whole genome shotgun (WGS) entry which is preliminary data.</text>
</comment>
<dbReference type="Gene3D" id="1.25.40.10">
    <property type="entry name" value="Tetratricopeptide repeat domain"/>
    <property type="match status" value="4"/>
</dbReference>
<dbReference type="GO" id="GO:0008270">
    <property type="term" value="F:zinc ion binding"/>
    <property type="evidence" value="ECO:0007669"/>
    <property type="project" value="InterPro"/>
</dbReference>
<feature type="repeat" description="PPR" evidence="2">
    <location>
        <begin position="129"/>
        <end position="163"/>
    </location>
</feature>
<evidence type="ECO:0000313" key="4">
    <source>
        <dbReference type="EMBL" id="KAK8940473.1"/>
    </source>
</evidence>
<dbReference type="InterPro" id="IPR011990">
    <property type="entry name" value="TPR-like_helical_dom_sf"/>
</dbReference>
<dbReference type="GO" id="GO:0003723">
    <property type="term" value="F:RNA binding"/>
    <property type="evidence" value="ECO:0007669"/>
    <property type="project" value="InterPro"/>
</dbReference>
<keyword evidence="5" id="KW-1185">Reference proteome</keyword>
<dbReference type="Pfam" id="PF14432">
    <property type="entry name" value="DYW_deaminase"/>
    <property type="match status" value="1"/>
</dbReference>
<dbReference type="InterPro" id="IPR046960">
    <property type="entry name" value="PPR_At4g14850-like_plant"/>
</dbReference>
<dbReference type="NCBIfam" id="TIGR00756">
    <property type="entry name" value="PPR"/>
    <property type="match status" value="5"/>
</dbReference>
<accession>A0AAP0BIX8</accession>
<sequence>MKSFIACLNSGHLDIARKLFDKIPNPDLRTSTLLLSAYSKHGHPKQSIALYRKLCKEKNLHPDRYVIISVANACALSLDAHKAEELHEDAIRFNLASDQLVGNAFIDMFGKCGLIEKARSVFDHLPDKDVISWTSLISAHASCKQSGEALQAFYEMLCSGVKPNSVTLCTVLPVCAAASKAATFVKEIHGFSVRNGFKDDVWVGSRLIDFYAKALNLRLARFIFDGLLARDAVTWNVMLSSYFSVGNSEEALEIFRRMESGEAQLSCASWNCMISGFAQHGGVKQSLEMFARMQYSGFKANEISLTSVLPVCTNTGNRRGGKEIHGYMFRHCFMKNRRIMTALVLMYAKCGDLMKSRLVFERMADKDVVAWTAMICANSMHGCGEDAVHLYRQMISLGMKPNSVTFIGVLSGCSHSHLVEEGKHLFNSMSCDYGIRPNPEHYSCMVDVLCRAGHLQDAYEFIQSMPMEPKPSAWGALLAACRVGKNVDLGKISAKKLFEIEPENPGNYVLLSNILMRAKLTDEASKIRKLMRDRGIKKVAGRSWIQIKNRVHSFVKGDDRMVCRDEIYYFLKGIEEKMKLLGYKPDTEFVVHDVDDKIMEEALCSHSERLAVAFGAMNLNGESEIRVFKNLRTCGDCHNAIKLMCKILGVSIIVRDNLRFHHFENGSCSCNDRW</sequence>
<dbReference type="Proteomes" id="UP001418222">
    <property type="component" value="Unassembled WGS sequence"/>
</dbReference>